<dbReference type="PANTHER" id="PTHR23219">
    <property type="entry name" value="TYROSINE-PROTEIN PHOSPHATASE C15H7.3-RELATED"/>
    <property type="match status" value="1"/>
</dbReference>
<keyword evidence="3" id="KW-1185">Reference proteome</keyword>
<dbReference type="SUPFAM" id="SSF52799">
    <property type="entry name" value="(Phosphotyrosine protein) phosphatases II"/>
    <property type="match status" value="1"/>
</dbReference>
<feature type="region of interest" description="Disordered" evidence="1">
    <location>
        <begin position="1"/>
        <end position="80"/>
    </location>
</feature>
<dbReference type="InterPro" id="IPR000242">
    <property type="entry name" value="PTP_cat"/>
</dbReference>
<dbReference type="AlphaFoldDB" id="A0A2A6B7M4"/>
<dbReference type="Pfam" id="PF00102">
    <property type="entry name" value="Y_phosphatase"/>
    <property type="match status" value="1"/>
</dbReference>
<name>A0A2A6B7M4_PRIPA</name>
<protein>
    <submittedName>
        <fullName evidence="2">Tyrosine phosphatase</fullName>
    </submittedName>
</protein>
<proteinExistence type="predicted"/>
<dbReference type="SMART" id="SM00194">
    <property type="entry name" value="PTPc"/>
    <property type="match status" value="1"/>
</dbReference>
<evidence type="ECO:0000313" key="3">
    <source>
        <dbReference type="Proteomes" id="UP000005239"/>
    </source>
</evidence>
<feature type="compositionally biased region" description="Acidic residues" evidence="1">
    <location>
        <begin position="48"/>
        <end position="63"/>
    </location>
</feature>
<evidence type="ECO:0000256" key="1">
    <source>
        <dbReference type="SAM" id="MobiDB-lite"/>
    </source>
</evidence>
<dbReference type="EnsemblMetazoa" id="PPA07645.1">
    <property type="protein sequence ID" value="PPA07645.1"/>
    <property type="gene ID" value="WBGene00097199"/>
</dbReference>
<dbReference type="PROSITE" id="PS50055">
    <property type="entry name" value="TYR_PHOSPHATASE_PTP"/>
    <property type="match status" value="1"/>
</dbReference>
<reference evidence="3" key="1">
    <citation type="journal article" date="2008" name="Nat. Genet.">
        <title>The Pristionchus pacificus genome provides a unique perspective on nematode lifestyle and parasitism.</title>
        <authorList>
            <person name="Dieterich C."/>
            <person name="Clifton S.W."/>
            <person name="Schuster L.N."/>
            <person name="Chinwalla A."/>
            <person name="Delehaunty K."/>
            <person name="Dinkelacker I."/>
            <person name="Fulton L."/>
            <person name="Fulton R."/>
            <person name="Godfrey J."/>
            <person name="Minx P."/>
            <person name="Mitreva M."/>
            <person name="Roeseler W."/>
            <person name="Tian H."/>
            <person name="Witte H."/>
            <person name="Yang S.P."/>
            <person name="Wilson R.K."/>
            <person name="Sommer R.J."/>
        </authorList>
    </citation>
    <scope>NUCLEOTIDE SEQUENCE [LARGE SCALE GENOMIC DNA]</scope>
    <source>
        <strain evidence="3">PS312</strain>
    </source>
</reference>
<dbReference type="PANTHER" id="PTHR23219:SF13">
    <property type="entry name" value="TYROSINE-PROTEIN PHOSPHATASE DOMAIN-CONTAINING PROTEIN"/>
    <property type="match status" value="1"/>
</dbReference>
<dbReference type="OrthoDB" id="5870053at2759"/>
<organism evidence="2 3">
    <name type="scientific">Pristionchus pacificus</name>
    <name type="common">Parasitic nematode worm</name>
    <dbReference type="NCBI Taxonomy" id="54126"/>
    <lineage>
        <taxon>Eukaryota</taxon>
        <taxon>Metazoa</taxon>
        <taxon>Ecdysozoa</taxon>
        <taxon>Nematoda</taxon>
        <taxon>Chromadorea</taxon>
        <taxon>Rhabditida</taxon>
        <taxon>Rhabditina</taxon>
        <taxon>Diplogasteromorpha</taxon>
        <taxon>Diplogasteroidea</taxon>
        <taxon>Neodiplogasteridae</taxon>
        <taxon>Pristionchus</taxon>
    </lineage>
</organism>
<gene>
    <name evidence="2" type="primary">WBGene00097199</name>
</gene>
<evidence type="ECO:0000313" key="2">
    <source>
        <dbReference type="EnsemblMetazoa" id="PPA07645.1"/>
    </source>
</evidence>
<sequence length="394" mass="44971">MKKLVQKAKKLSLKGSKKSTKKSTKKEAAATPVTPPGPVMQAVKAEDPAEVDNDNKEEEEDAMWPDLEPKKGWSTDSQWPPEGVKNADAFMDHYSGIGLAGIKDEFKKKIEEFKTSTYGDVAFKANPTKNRDKDIMACLDHSRVELEDKRYINASWVFDRTRLETTYILTQEPILSTICDFWQMVYQHKVSCIVVFSEKEDGWPPKRLPGNPPECETIMNKFWPIKKSNGLKTENLCTKRLIQDLKHDHYYEEMKIGCEQTRVETFLTFIRKTQWNPDELRSTLNDIAMVAQNGRTLSSVGPILLMDDYSGTSRAAVLTVVDAMGSLMYKGEQNLTLPQVVKTEDDYVFIIRSLFFCIKEVFDESRIEDEAVKKRGEKYAKQYAQLFGGGGKKK</sequence>
<dbReference type="InterPro" id="IPR029021">
    <property type="entry name" value="Prot-tyrosine_phosphatase-like"/>
</dbReference>
<accession>A0A2A6B7M4</accession>
<dbReference type="Gene3D" id="3.90.190.10">
    <property type="entry name" value="Protein tyrosine phosphatase superfamily"/>
    <property type="match status" value="1"/>
</dbReference>
<reference evidence="2" key="2">
    <citation type="submission" date="2022-06" db="UniProtKB">
        <authorList>
            <consortium name="EnsemblMetazoa"/>
        </authorList>
    </citation>
    <scope>IDENTIFICATION</scope>
    <source>
        <strain evidence="2">PS312</strain>
    </source>
</reference>
<dbReference type="PRINTS" id="PR00700">
    <property type="entry name" value="PRTYPHPHTASE"/>
</dbReference>
<dbReference type="Proteomes" id="UP000005239">
    <property type="component" value="Unassembled WGS sequence"/>
</dbReference>
<feature type="compositionally biased region" description="Basic residues" evidence="1">
    <location>
        <begin position="1"/>
        <end position="24"/>
    </location>
</feature>
<dbReference type="GO" id="GO:0004725">
    <property type="term" value="F:protein tyrosine phosphatase activity"/>
    <property type="evidence" value="ECO:0007669"/>
    <property type="project" value="InterPro"/>
</dbReference>
<accession>A0A8R1U9E2</accession>